<comment type="caution">
    <text evidence="2">The sequence shown here is derived from an EMBL/GenBank/DDBJ whole genome shotgun (WGS) entry which is preliminary data.</text>
</comment>
<organism evidence="2 3">
    <name type="scientific">Helicobacter jaachi</name>
    <dbReference type="NCBI Taxonomy" id="1677920"/>
    <lineage>
        <taxon>Bacteria</taxon>
        <taxon>Pseudomonadati</taxon>
        <taxon>Campylobacterota</taxon>
        <taxon>Epsilonproteobacteria</taxon>
        <taxon>Campylobacterales</taxon>
        <taxon>Helicobacteraceae</taxon>
        <taxon>Helicobacter</taxon>
    </lineage>
</organism>
<evidence type="ECO:0000313" key="3">
    <source>
        <dbReference type="Proteomes" id="UP000029733"/>
    </source>
</evidence>
<dbReference type="AlphaFoldDB" id="A0A4V6I2J4"/>
<accession>A0A4V6I2J4</accession>
<keyword evidence="3" id="KW-1185">Reference proteome</keyword>
<evidence type="ECO:0000313" key="2">
    <source>
        <dbReference type="EMBL" id="TLD96352.1"/>
    </source>
</evidence>
<reference evidence="2 3" key="1">
    <citation type="journal article" date="2014" name="Genome Announc.">
        <title>Draft genome sequences of eight enterohepatic helicobacter species isolated from both laboratory and wild rodents.</title>
        <authorList>
            <person name="Sheh A."/>
            <person name="Shen Z."/>
            <person name="Fox J.G."/>
        </authorList>
    </citation>
    <scope>NUCLEOTIDE SEQUENCE [LARGE SCALE GENOMIC DNA]</scope>
    <source>
        <strain evidence="2 3">MIT 09-6949</strain>
    </source>
</reference>
<keyword evidence="1" id="KW-0732">Signal</keyword>
<dbReference type="Proteomes" id="UP000029733">
    <property type="component" value="Unassembled WGS sequence"/>
</dbReference>
<dbReference type="RefSeq" id="WP_034354227.1">
    <property type="nucleotide sequence ID" value="NZ_JRPR02000004.1"/>
</dbReference>
<evidence type="ECO:0000256" key="1">
    <source>
        <dbReference type="SAM" id="SignalP"/>
    </source>
</evidence>
<protein>
    <submittedName>
        <fullName evidence="2">Uncharacterized protein</fullName>
    </submittedName>
</protein>
<gene>
    <name evidence="2" type="ORF">LS71_006420</name>
</gene>
<sequence>MRKKLILLLFALNLYALDSKADIHALISSLQGFSKEAIKEHLHALHNPFALDSMSLHTDLMLEAIINGKALINGQWLSVGEYMSEYYISHIESHAVYVQSQNARYVLEVGKEMRPHE</sequence>
<dbReference type="OrthoDB" id="5372983at2"/>
<proteinExistence type="predicted"/>
<name>A0A4V6I2J4_9HELI</name>
<feature type="signal peptide" evidence="1">
    <location>
        <begin position="1"/>
        <end position="21"/>
    </location>
</feature>
<dbReference type="STRING" id="1677920.LS71_04460"/>
<dbReference type="EMBL" id="JRPR02000004">
    <property type="protein sequence ID" value="TLD96352.1"/>
    <property type="molecule type" value="Genomic_DNA"/>
</dbReference>
<feature type="chain" id="PRO_5020320177" evidence="1">
    <location>
        <begin position="22"/>
        <end position="117"/>
    </location>
</feature>